<dbReference type="HOGENOM" id="CLU_1899120_0_0_1"/>
<dbReference type="PANTHER" id="PTHR19446">
    <property type="entry name" value="REVERSE TRANSCRIPTASES"/>
    <property type="match status" value="1"/>
</dbReference>
<dbReference type="Pfam" id="PF00078">
    <property type="entry name" value="RVT_1"/>
    <property type="match status" value="1"/>
</dbReference>
<dbReference type="OMA" id="RINPRCA"/>
<dbReference type="InterPro" id="IPR043502">
    <property type="entry name" value="DNA/RNA_pol_sf"/>
</dbReference>
<dbReference type="eggNOG" id="KOG1075">
    <property type="taxonomic scope" value="Eukaryota"/>
</dbReference>
<accession>A0A0D3C0A6</accession>
<evidence type="ECO:0000313" key="3">
    <source>
        <dbReference type="Proteomes" id="UP000032141"/>
    </source>
</evidence>
<dbReference type="Gramene" id="Bo4g140530.1">
    <property type="protein sequence ID" value="Bo4g140530.1"/>
    <property type="gene ID" value="Bo4g140530"/>
</dbReference>
<dbReference type="EnsemblPlants" id="Bo4g140530.1">
    <property type="protein sequence ID" value="Bo4g140530.1"/>
    <property type="gene ID" value="Bo4g140530"/>
</dbReference>
<dbReference type="Proteomes" id="UP000032141">
    <property type="component" value="Chromosome C4"/>
</dbReference>
<dbReference type="PROSITE" id="PS50878">
    <property type="entry name" value="RT_POL"/>
    <property type="match status" value="1"/>
</dbReference>
<evidence type="ECO:0000313" key="2">
    <source>
        <dbReference type="EnsemblPlants" id="Bo4g140530.1"/>
    </source>
</evidence>
<organism evidence="2 3">
    <name type="scientific">Brassica oleracea var. oleracea</name>
    <dbReference type="NCBI Taxonomy" id="109376"/>
    <lineage>
        <taxon>Eukaryota</taxon>
        <taxon>Viridiplantae</taxon>
        <taxon>Streptophyta</taxon>
        <taxon>Embryophyta</taxon>
        <taxon>Tracheophyta</taxon>
        <taxon>Spermatophyta</taxon>
        <taxon>Magnoliopsida</taxon>
        <taxon>eudicotyledons</taxon>
        <taxon>Gunneridae</taxon>
        <taxon>Pentapetalae</taxon>
        <taxon>rosids</taxon>
        <taxon>malvids</taxon>
        <taxon>Brassicales</taxon>
        <taxon>Brassicaceae</taxon>
        <taxon>Brassiceae</taxon>
        <taxon>Brassica</taxon>
    </lineage>
</organism>
<proteinExistence type="predicted"/>
<protein>
    <recommendedName>
        <fullName evidence="1">Reverse transcriptase domain-containing protein</fullName>
    </recommendedName>
</protein>
<dbReference type="InterPro" id="IPR000477">
    <property type="entry name" value="RT_dom"/>
</dbReference>
<dbReference type="SUPFAM" id="SSF56672">
    <property type="entry name" value="DNA/RNA polymerases"/>
    <property type="match status" value="1"/>
</dbReference>
<name>A0A0D3C0A6_BRAOL</name>
<sequence length="134" mass="15201">MENCLLAAEIVSGYHNNRGQKKLTLKIDIAKAFDSVRWDFLTACLQALNLPNLYIRWLSTCYSTPSFSVDINGRLHGFFNGTRGLRQGDPLSPYLFGIVMNILSQRLDQAAQAGRFGYHPQLPRFMSYPLMLRG</sequence>
<feature type="domain" description="Reverse transcriptase" evidence="1">
    <location>
        <begin position="1"/>
        <end position="134"/>
    </location>
</feature>
<reference evidence="2" key="2">
    <citation type="submission" date="2015-03" db="UniProtKB">
        <authorList>
            <consortium name="EnsemblPlants"/>
        </authorList>
    </citation>
    <scope>IDENTIFICATION</scope>
</reference>
<keyword evidence="3" id="KW-1185">Reference proteome</keyword>
<reference evidence="2 3" key="1">
    <citation type="journal article" date="2014" name="Genome Biol.">
        <title>Transcriptome and methylome profiling reveals relics of genome dominance in the mesopolyploid Brassica oleracea.</title>
        <authorList>
            <person name="Parkin I.A."/>
            <person name="Koh C."/>
            <person name="Tang H."/>
            <person name="Robinson S.J."/>
            <person name="Kagale S."/>
            <person name="Clarke W.E."/>
            <person name="Town C.D."/>
            <person name="Nixon J."/>
            <person name="Krishnakumar V."/>
            <person name="Bidwell S.L."/>
            <person name="Denoeud F."/>
            <person name="Belcram H."/>
            <person name="Links M.G."/>
            <person name="Just J."/>
            <person name="Clarke C."/>
            <person name="Bender T."/>
            <person name="Huebert T."/>
            <person name="Mason A.S."/>
            <person name="Pires J.C."/>
            <person name="Barker G."/>
            <person name="Moore J."/>
            <person name="Walley P.G."/>
            <person name="Manoli S."/>
            <person name="Batley J."/>
            <person name="Edwards D."/>
            <person name="Nelson M.N."/>
            <person name="Wang X."/>
            <person name="Paterson A.H."/>
            <person name="King G."/>
            <person name="Bancroft I."/>
            <person name="Chalhoub B."/>
            <person name="Sharpe A.G."/>
        </authorList>
    </citation>
    <scope>NUCLEOTIDE SEQUENCE</scope>
    <source>
        <strain evidence="2 3">cv. TO1000</strain>
    </source>
</reference>
<evidence type="ECO:0000259" key="1">
    <source>
        <dbReference type="PROSITE" id="PS50878"/>
    </source>
</evidence>
<dbReference type="AlphaFoldDB" id="A0A0D3C0A6"/>